<dbReference type="STRING" id="655355.SAMN05216283_103218"/>
<dbReference type="SUPFAM" id="SSF52317">
    <property type="entry name" value="Class I glutamine amidotransferase-like"/>
    <property type="match status" value="1"/>
</dbReference>
<accession>A0A1I2GZJ9</accession>
<dbReference type="InterPro" id="IPR050325">
    <property type="entry name" value="Prot/Nucl_acid_deglycase"/>
</dbReference>
<dbReference type="PANTHER" id="PTHR48094:SF20">
    <property type="entry name" value="PROTEIN_NUCLEIC ACID DEGLYCASE 1"/>
    <property type="match status" value="1"/>
</dbReference>
<dbReference type="GO" id="GO:0019243">
    <property type="term" value="P:methylglyoxal catabolic process to D-lactate via S-lactoyl-glutathione"/>
    <property type="evidence" value="ECO:0007669"/>
    <property type="project" value="TreeGrafter"/>
</dbReference>
<dbReference type="Proteomes" id="UP000198964">
    <property type="component" value="Unassembled WGS sequence"/>
</dbReference>
<keyword evidence="4" id="KW-0346">Stress response</keyword>
<reference evidence="6 7" key="1">
    <citation type="submission" date="2016-10" db="EMBL/GenBank/DDBJ databases">
        <authorList>
            <person name="de Groot N.N."/>
        </authorList>
    </citation>
    <scope>NUCLEOTIDE SEQUENCE [LARGE SCALE GENOMIC DNA]</scope>
    <source>
        <strain evidence="6 7">CGMCC 1.9156</strain>
    </source>
</reference>
<dbReference type="GO" id="GO:0005737">
    <property type="term" value="C:cytoplasm"/>
    <property type="evidence" value="ECO:0007669"/>
    <property type="project" value="TreeGrafter"/>
</dbReference>
<dbReference type="Gene3D" id="3.40.50.880">
    <property type="match status" value="1"/>
</dbReference>
<evidence type="ECO:0000256" key="1">
    <source>
        <dbReference type="ARBA" id="ARBA00022490"/>
    </source>
</evidence>
<keyword evidence="7" id="KW-1185">Reference proteome</keyword>
<dbReference type="RefSeq" id="WP_093919638.1">
    <property type="nucleotide sequence ID" value="NZ_FONW01000003.1"/>
</dbReference>
<keyword evidence="1" id="KW-0963">Cytoplasm</keyword>
<keyword evidence="5" id="KW-0234">DNA repair</keyword>
<name>A0A1I2GZJ9_9BACT</name>
<dbReference type="GO" id="GO:0036524">
    <property type="term" value="F:protein deglycase activity"/>
    <property type="evidence" value="ECO:0007669"/>
    <property type="project" value="InterPro"/>
</dbReference>
<dbReference type="InterPro" id="IPR029062">
    <property type="entry name" value="Class_I_gatase-like"/>
</dbReference>
<dbReference type="GO" id="GO:0019172">
    <property type="term" value="F:glyoxalase III activity"/>
    <property type="evidence" value="ECO:0007669"/>
    <property type="project" value="TreeGrafter"/>
</dbReference>
<evidence type="ECO:0000313" key="7">
    <source>
        <dbReference type="Proteomes" id="UP000198964"/>
    </source>
</evidence>
<keyword evidence="3" id="KW-0378">Hydrolase</keyword>
<keyword evidence="2" id="KW-0227">DNA damage</keyword>
<sequence>MKTIRKLLGTAPTSRGVNRYAPSSLVMKLSVKRTTDYKPVRYKNRNEDQNRKILVIGTEEGLLSMQNGKQFETGNHPVELFVPLLHWEQAGFGFDLATPTGKPLQLEHWAMPEEDEDVMRIYRQNKAQLARPLDLRDVVESGLFEDSPYLGVFIPGGHGAILGLPQNTDVKRVIEWALAEDKYLVSICHGPAALLAASMQEPQGNFPLKGYQLAAFPDSMDKLLPALGYLPGKMPWLFGEKLKERGMKIVNSTASGKVCQDRKLLTGDSPMAANKLGKLTAEVFLQEIHSK</sequence>
<evidence type="ECO:0000313" key="6">
    <source>
        <dbReference type="EMBL" id="SFF23404.1"/>
    </source>
</evidence>
<dbReference type="AlphaFoldDB" id="A0A1I2GZJ9"/>
<evidence type="ECO:0000256" key="2">
    <source>
        <dbReference type="ARBA" id="ARBA00022763"/>
    </source>
</evidence>
<dbReference type="PANTHER" id="PTHR48094">
    <property type="entry name" value="PROTEIN/NUCLEIC ACID DEGLYCASE DJ-1-RELATED"/>
    <property type="match status" value="1"/>
</dbReference>
<evidence type="ECO:0000256" key="3">
    <source>
        <dbReference type="ARBA" id="ARBA00022801"/>
    </source>
</evidence>
<proteinExistence type="predicted"/>
<dbReference type="GO" id="GO:0006281">
    <property type="term" value="P:DNA repair"/>
    <property type="evidence" value="ECO:0007669"/>
    <property type="project" value="UniProtKB-KW"/>
</dbReference>
<evidence type="ECO:0000256" key="5">
    <source>
        <dbReference type="ARBA" id="ARBA00023204"/>
    </source>
</evidence>
<dbReference type="PIRSF" id="PIRSF037798">
    <property type="entry name" value="Chaperone_HchA"/>
    <property type="match status" value="1"/>
</dbReference>
<protein>
    <submittedName>
        <fullName evidence="6">Molecular chaperone Hsp31 and glyoxalase 3</fullName>
    </submittedName>
</protein>
<evidence type="ECO:0000256" key="4">
    <source>
        <dbReference type="ARBA" id="ARBA00023016"/>
    </source>
</evidence>
<organism evidence="6 7">
    <name type="scientific">Sunxiuqinia elliptica</name>
    <dbReference type="NCBI Taxonomy" id="655355"/>
    <lineage>
        <taxon>Bacteria</taxon>
        <taxon>Pseudomonadati</taxon>
        <taxon>Bacteroidota</taxon>
        <taxon>Bacteroidia</taxon>
        <taxon>Marinilabiliales</taxon>
        <taxon>Prolixibacteraceae</taxon>
        <taxon>Sunxiuqinia</taxon>
    </lineage>
</organism>
<dbReference type="InterPro" id="IPR017283">
    <property type="entry name" value="HchA"/>
</dbReference>
<dbReference type="NCBIfam" id="NF003168">
    <property type="entry name" value="PRK04155.1"/>
    <property type="match status" value="1"/>
</dbReference>
<dbReference type="EMBL" id="FONW01000003">
    <property type="protein sequence ID" value="SFF23404.1"/>
    <property type="molecule type" value="Genomic_DNA"/>
</dbReference>
<gene>
    <name evidence="6" type="ORF">SAMN05216283_103218</name>
</gene>